<name>A0A172TYH2_9BACT</name>
<dbReference type="RefSeq" id="WP_066406063.1">
    <property type="nucleotide sequence ID" value="NZ_CP011390.1"/>
</dbReference>
<evidence type="ECO:0000313" key="6">
    <source>
        <dbReference type="EMBL" id="ANE51924.1"/>
    </source>
</evidence>
<dbReference type="AlphaFoldDB" id="A0A172TYH2"/>
<evidence type="ECO:0000259" key="5">
    <source>
        <dbReference type="SMART" id="SM00903"/>
    </source>
</evidence>
<dbReference type="Proteomes" id="UP000077177">
    <property type="component" value="Chromosome"/>
</dbReference>
<comment type="cofactor">
    <cofactor evidence="1">
        <name>FMN</name>
        <dbReference type="ChEBI" id="CHEBI:58210"/>
    </cofactor>
</comment>
<dbReference type="PANTHER" id="PTHR33798:SF5">
    <property type="entry name" value="FLAVIN REDUCTASE LIKE DOMAIN-CONTAINING PROTEIN"/>
    <property type="match status" value="1"/>
</dbReference>
<feature type="domain" description="Flavin reductase like" evidence="5">
    <location>
        <begin position="21"/>
        <end position="177"/>
    </location>
</feature>
<keyword evidence="2" id="KW-0285">Flavoprotein</keyword>
<dbReference type="OrthoDB" id="9794638at2"/>
<dbReference type="STRING" id="1492898.SY85_16925"/>
<dbReference type="SUPFAM" id="SSF50475">
    <property type="entry name" value="FMN-binding split barrel"/>
    <property type="match status" value="1"/>
</dbReference>
<accession>A0A172TYH2</accession>
<organism evidence="6 7">
    <name type="scientific">Flavisolibacter tropicus</name>
    <dbReference type="NCBI Taxonomy" id="1492898"/>
    <lineage>
        <taxon>Bacteria</taxon>
        <taxon>Pseudomonadati</taxon>
        <taxon>Bacteroidota</taxon>
        <taxon>Chitinophagia</taxon>
        <taxon>Chitinophagales</taxon>
        <taxon>Chitinophagaceae</taxon>
        <taxon>Flavisolibacter</taxon>
    </lineage>
</organism>
<dbReference type="GO" id="GO:0016646">
    <property type="term" value="F:oxidoreductase activity, acting on the CH-NH group of donors, NAD or NADP as acceptor"/>
    <property type="evidence" value="ECO:0007669"/>
    <property type="project" value="UniProtKB-ARBA"/>
</dbReference>
<comment type="similarity">
    <text evidence="4">Belongs to the flavoredoxin family.</text>
</comment>
<evidence type="ECO:0000313" key="7">
    <source>
        <dbReference type="Proteomes" id="UP000077177"/>
    </source>
</evidence>
<gene>
    <name evidence="6" type="ORF">SY85_16925</name>
</gene>
<keyword evidence="7" id="KW-1185">Reference proteome</keyword>
<dbReference type="InterPro" id="IPR002563">
    <property type="entry name" value="Flavin_Rdtase-like_dom"/>
</dbReference>
<dbReference type="EMBL" id="CP011390">
    <property type="protein sequence ID" value="ANE51924.1"/>
    <property type="molecule type" value="Genomic_DNA"/>
</dbReference>
<dbReference type="SMART" id="SM00903">
    <property type="entry name" value="Flavin_Reduct"/>
    <property type="match status" value="1"/>
</dbReference>
<evidence type="ECO:0000256" key="2">
    <source>
        <dbReference type="ARBA" id="ARBA00022630"/>
    </source>
</evidence>
<sequence>MILHLSELKPAEKQYYLQHVIAPRPICFASTIDKEGNVNLSPFSFFNLFSSNPPIVIFSPSRRVRDNTTKHSLENVLQVPEVVINIVTYDMVQQTSLASCEYAKGVDEFVKAGFTKEAATVVKPPMIKEAKVKLECKVLEVKSLGTEGGAGQLVISEVIRMHINDELLDENRKMDQRKLELVARLGGDWYCRVTPENLFQVAKPNTQLGIGLDALPESVRNSKILTGNHLGQLANVHEMPVVNPYFDDEHLRNIVQYFSLNPADMEKEVHSYAAKLLDHGKVEEAWQVLLYMSEPRFGEMKGLEGDEEGLTS</sequence>
<proteinExistence type="inferred from homology"/>
<keyword evidence="3" id="KW-0288">FMN</keyword>
<dbReference type="InterPro" id="IPR012349">
    <property type="entry name" value="Split_barrel_FMN-bd"/>
</dbReference>
<evidence type="ECO:0000256" key="1">
    <source>
        <dbReference type="ARBA" id="ARBA00001917"/>
    </source>
</evidence>
<dbReference type="Gene3D" id="2.30.110.10">
    <property type="entry name" value="Electron Transport, Fmn-binding Protein, Chain A"/>
    <property type="match status" value="1"/>
</dbReference>
<protein>
    <submittedName>
        <fullName evidence="6">Flavin reductase</fullName>
    </submittedName>
</protein>
<dbReference type="PATRIC" id="fig|1492898.3.peg.3681"/>
<dbReference type="PANTHER" id="PTHR33798">
    <property type="entry name" value="FLAVOPROTEIN OXYGENASE"/>
    <property type="match status" value="1"/>
</dbReference>
<dbReference type="KEGG" id="fla:SY85_16925"/>
<dbReference type="Pfam" id="PF01613">
    <property type="entry name" value="Flavin_Reduct"/>
    <property type="match status" value="1"/>
</dbReference>
<evidence type="ECO:0000256" key="3">
    <source>
        <dbReference type="ARBA" id="ARBA00022643"/>
    </source>
</evidence>
<dbReference type="GO" id="GO:0010181">
    <property type="term" value="F:FMN binding"/>
    <property type="evidence" value="ECO:0007669"/>
    <property type="project" value="InterPro"/>
</dbReference>
<evidence type="ECO:0000256" key="4">
    <source>
        <dbReference type="ARBA" id="ARBA00038054"/>
    </source>
</evidence>
<reference evidence="7" key="1">
    <citation type="submission" date="2015-01" db="EMBL/GenBank/DDBJ databases">
        <title>Flavisolibacter sp./LCS9/ whole genome sequencing.</title>
        <authorList>
            <person name="Kim M.K."/>
            <person name="Srinivasan S."/>
            <person name="Lee J.-J."/>
        </authorList>
    </citation>
    <scope>NUCLEOTIDE SEQUENCE [LARGE SCALE GENOMIC DNA]</scope>
    <source>
        <strain evidence="7">LCS9</strain>
    </source>
</reference>
<reference evidence="6 7" key="2">
    <citation type="journal article" date="2016" name="Int. J. Syst. Evol. Microbiol.">
        <title>Flavisolibacter tropicus sp. nov., isolated from tropical soil.</title>
        <authorList>
            <person name="Lee J.J."/>
            <person name="Kang M.S."/>
            <person name="Kim G.S."/>
            <person name="Lee C.S."/>
            <person name="Lim S."/>
            <person name="Lee J."/>
            <person name="Roh S.H."/>
            <person name="Kang H."/>
            <person name="Ha J.M."/>
            <person name="Bae S."/>
            <person name="Jung H.Y."/>
            <person name="Kim M.K."/>
        </authorList>
    </citation>
    <scope>NUCLEOTIDE SEQUENCE [LARGE SCALE GENOMIC DNA]</scope>
    <source>
        <strain evidence="6 7">LCS9</strain>
    </source>
</reference>